<name>A0A1M6MQP6_9FIRM</name>
<proteinExistence type="predicted"/>
<dbReference type="STRING" id="1121432.SAMN02745219_03505"/>
<organism evidence="1 2">
    <name type="scientific">Desulfofundulus thermosubterraneus DSM 16057</name>
    <dbReference type="NCBI Taxonomy" id="1121432"/>
    <lineage>
        <taxon>Bacteria</taxon>
        <taxon>Bacillati</taxon>
        <taxon>Bacillota</taxon>
        <taxon>Clostridia</taxon>
        <taxon>Eubacteriales</taxon>
        <taxon>Peptococcaceae</taxon>
        <taxon>Desulfofundulus</taxon>
    </lineage>
</organism>
<evidence type="ECO:0000313" key="1">
    <source>
        <dbReference type="EMBL" id="SHJ85845.1"/>
    </source>
</evidence>
<evidence type="ECO:0000313" key="2">
    <source>
        <dbReference type="Proteomes" id="UP000184529"/>
    </source>
</evidence>
<accession>A0A1M6MQP6</accession>
<dbReference type="Proteomes" id="UP000184529">
    <property type="component" value="Unassembled WGS sequence"/>
</dbReference>
<keyword evidence="2" id="KW-1185">Reference proteome</keyword>
<dbReference type="EMBL" id="FQZM01000079">
    <property type="protein sequence ID" value="SHJ85845.1"/>
    <property type="molecule type" value="Genomic_DNA"/>
</dbReference>
<sequence>MNVVYSKHFAIRKELRGIPDGMAETIFTQADEHYKDTQTDYFIAVKHMEFQGAERDMALTYSMSEGKIVLVTLHPLKDGQRENRVRSRRWVKIESLL</sequence>
<evidence type="ECO:0008006" key="3">
    <source>
        <dbReference type="Google" id="ProtNLM"/>
    </source>
</evidence>
<dbReference type="AlphaFoldDB" id="A0A1M6MQP6"/>
<gene>
    <name evidence="1" type="ORF">SAMN02745219_03505</name>
</gene>
<protein>
    <recommendedName>
        <fullName evidence="3">DUF4258 domain-containing protein</fullName>
    </recommendedName>
</protein>
<reference evidence="2" key="1">
    <citation type="submission" date="2016-11" db="EMBL/GenBank/DDBJ databases">
        <authorList>
            <person name="Varghese N."/>
            <person name="Submissions S."/>
        </authorList>
    </citation>
    <scope>NUCLEOTIDE SEQUENCE [LARGE SCALE GENOMIC DNA]</scope>
    <source>
        <strain evidence="2">DSM 16057</strain>
    </source>
</reference>